<evidence type="ECO:0000313" key="2">
    <source>
        <dbReference type="EMBL" id="CZT52306.1"/>
    </source>
</evidence>
<dbReference type="EMBL" id="FJVC01000581">
    <property type="protein sequence ID" value="CZT52306.1"/>
    <property type="molecule type" value="Genomic_DNA"/>
</dbReference>
<dbReference type="Proteomes" id="UP000177625">
    <property type="component" value="Unassembled WGS sequence"/>
</dbReference>
<evidence type="ECO:0000313" key="3">
    <source>
        <dbReference type="Proteomes" id="UP000177625"/>
    </source>
</evidence>
<protein>
    <submittedName>
        <fullName evidence="2">Uncharacterized protein</fullName>
    </submittedName>
</protein>
<organism evidence="2 3">
    <name type="scientific">Rhynchosporium secalis</name>
    <name type="common">Barley scald fungus</name>
    <dbReference type="NCBI Taxonomy" id="38038"/>
    <lineage>
        <taxon>Eukaryota</taxon>
        <taxon>Fungi</taxon>
        <taxon>Dikarya</taxon>
        <taxon>Ascomycota</taxon>
        <taxon>Pezizomycotina</taxon>
        <taxon>Leotiomycetes</taxon>
        <taxon>Helotiales</taxon>
        <taxon>Ploettnerulaceae</taxon>
        <taxon>Rhynchosporium</taxon>
    </lineage>
</organism>
<gene>
    <name evidence="2" type="ORF">RSE6_13611</name>
</gene>
<proteinExistence type="predicted"/>
<keyword evidence="3" id="KW-1185">Reference proteome</keyword>
<reference evidence="3" key="1">
    <citation type="submission" date="2016-03" db="EMBL/GenBank/DDBJ databases">
        <authorList>
            <person name="Guldener U."/>
        </authorList>
    </citation>
    <scope>NUCLEOTIDE SEQUENCE [LARGE SCALE GENOMIC DNA]</scope>
</reference>
<name>A0A1E1MT89_RHYSE</name>
<sequence length="120" mass="13105">MQLETCVDSSSSAETARPPSIPRETETYGISHTIPYSTTNTSMPRLGSGTVFELYWNGRRNRLLCLPISYMQSLQCIRSDEATSVLETLALHTVSSTPCCLFISVNRGSPDVSLCAPVLS</sequence>
<accession>A0A1E1MT89</accession>
<dbReference type="AlphaFoldDB" id="A0A1E1MT89"/>
<feature type="region of interest" description="Disordered" evidence="1">
    <location>
        <begin position="1"/>
        <end position="26"/>
    </location>
</feature>
<evidence type="ECO:0000256" key="1">
    <source>
        <dbReference type="SAM" id="MobiDB-lite"/>
    </source>
</evidence>